<dbReference type="Proteomes" id="UP001324634">
    <property type="component" value="Chromosome"/>
</dbReference>
<dbReference type="KEGG" id="psti:SOO65_02385"/>
<sequence length="74" mass="8283">MVALKSCGQATVEYIFILAFAVMLGFQFVNRFTEFFRDSLGSVGHVLSTHLTTGMCKQDCWYEGYKNSFVGEGP</sequence>
<name>A0AAX4HQU8_9BACT</name>
<keyword evidence="3" id="KW-1185">Reference proteome</keyword>
<gene>
    <name evidence="2" type="ORF">SOO65_02385</name>
</gene>
<evidence type="ECO:0000313" key="3">
    <source>
        <dbReference type="Proteomes" id="UP001324634"/>
    </source>
</evidence>
<feature type="transmembrane region" description="Helical" evidence="1">
    <location>
        <begin position="12"/>
        <end position="29"/>
    </location>
</feature>
<dbReference type="AlphaFoldDB" id="A0AAX4HQU8"/>
<accession>A0AAX4HQU8</accession>
<protein>
    <submittedName>
        <fullName evidence="2">Uncharacterized protein</fullName>
    </submittedName>
</protein>
<evidence type="ECO:0000256" key="1">
    <source>
        <dbReference type="SAM" id="Phobius"/>
    </source>
</evidence>
<keyword evidence="1" id="KW-0812">Transmembrane</keyword>
<dbReference type="RefSeq" id="WP_321396351.1">
    <property type="nucleotide sequence ID" value="NZ_CP139487.1"/>
</dbReference>
<dbReference type="EMBL" id="CP139487">
    <property type="protein sequence ID" value="WPU65587.1"/>
    <property type="molecule type" value="Genomic_DNA"/>
</dbReference>
<organism evidence="2 3">
    <name type="scientific">Peredibacter starrii</name>
    <dbReference type="NCBI Taxonomy" id="28202"/>
    <lineage>
        <taxon>Bacteria</taxon>
        <taxon>Pseudomonadati</taxon>
        <taxon>Bdellovibrionota</taxon>
        <taxon>Bacteriovoracia</taxon>
        <taxon>Bacteriovoracales</taxon>
        <taxon>Bacteriovoracaceae</taxon>
        <taxon>Peredibacter</taxon>
    </lineage>
</organism>
<evidence type="ECO:0000313" key="2">
    <source>
        <dbReference type="EMBL" id="WPU65587.1"/>
    </source>
</evidence>
<keyword evidence="1" id="KW-1133">Transmembrane helix</keyword>
<reference evidence="2 3" key="1">
    <citation type="submission" date="2023-11" db="EMBL/GenBank/DDBJ databases">
        <title>Peredibacter starrii A3.12.</title>
        <authorList>
            <person name="Mitchell R.J."/>
        </authorList>
    </citation>
    <scope>NUCLEOTIDE SEQUENCE [LARGE SCALE GENOMIC DNA]</scope>
    <source>
        <strain evidence="2 3">A3.12</strain>
    </source>
</reference>
<proteinExistence type="predicted"/>
<keyword evidence="1" id="KW-0472">Membrane</keyword>